<gene>
    <name evidence="4" type="ORF">GGD53_002931</name>
</gene>
<comment type="caution">
    <text evidence="4">The sequence shown here is derived from an EMBL/GenBank/DDBJ whole genome shotgun (WGS) entry which is preliminary data.</text>
</comment>
<dbReference type="InterPro" id="IPR029063">
    <property type="entry name" value="SAM-dependent_MTases_sf"/>
</dbReference>
<evidence type="ECO:0000313" key="5">
    <source>
        <dbReference type="Proteomes" id="UP000524492"/>
    </source>
</evidence>
<dbReference type="GO" id="GO:0032259">
    <property type="term" value="P:methylation"/>
    <property type="evidence" value="ECO:0007669"/>
    <property type="project" value="UniProtKB-KW"/>
</dbReference>
<keyword evidence="1" id="KW-0489">Methyltransferase</keyword>
<dbReference type="InterPro" id="IPR002052">
    <property type="entry name" value="DNA_methylase_N6_adenine_CS"/>
</dbReference>
<dbReference type="Proteomes" id="UP000524492">
    <property type="component" value="Unassembled WGS sequence"/>
</dbReference>
<evidence type="ECO:0000313" key="4">
    <source>
        <dbReference type="EMBL" id="MBB4192771.1"/>
    </source>
</evidence>
<accession>A0A7W6MHG2</accession>
<dbReference type="SUPFAM" id="SSF53335">
    <property type="entry name" value="S-adenosyl-L-methionine-dependent methyltransferases"/>
    <property type="match status" value="1"/>
</dbReference>
<dbReference type="InterPro" id="IPR007848">
    <property type="entry name" value="Small_mtfrase_dom"/>
</dbReference>
<reference evidence="4 5" key="1">
    <citation type="submission" date="2020-08" db="EMBL/GenBank/DDBJ databases">
        <title>Genomic Encyclopedia of Type Strains, Phase IV (KMG-V): Genome sequencing to study the core and pangenomes of soil and plant-associated prokaryotes.</title>
        <authorList>
            <person name="Whitman W."/>
        </authorList>
    </citation>
    <scope>NUCLEOTIDE SEQUENCE [LARGE SCALE GENOMIC DNA]</scope>
    <source>
        <strain evidence="4 5">SEMIA 4074</strain>
    </source>
</reference>
<feature type="domain" description="Methyltransferase small" evidence="3">
    <location>
        <begin position="70"/>
        <end position="149"/>
    </location>
</feature>
<evidence type="ECO:0000256" key="1">
    <source>
        <dbReference type="ARBA" id="ARBA00022603"/>
    </source>
</evidence>
<dbReference type="CDD" id="cd02440">
    <property type="entry name" value="AdoMet_MTases"/>
    <property type="match status" value="1"/>
</dbReference>
<sequence>MAKLTKAQAKAHAQACDLLTKDALTEDDKDFVLKNWNESANHVNGAAGAFFTPYDMAFDFTIDAIGQGGYGGRIIDLCAGIGMLSYACWHRSGRRAKITCVERNPDYLAVGQKILPEAEWILADVLDVLDMGLGRFDVAISNPPFGAIKRDRNSPRYTGKDFEFHVIDIAAHLANSGAFIVPQMSAGFNYSGKPCYERQKDGKAVKFQELTGLHFEAGCGIDTNFYINDWKGVSPMCEIVCVEFAKAVAPAPEVIAPAITAVPANDNKPFQTDLFGEAA</sequence>
<dbReference type="GO" id="GO:0003676">
    <property type="term" value="F:nucleic acid binding"/>
    <property type="evidence" value="ECO:0007669"/>
    <property type="project" value="InterPro"/>
</dbReference>
<dbReference type="RefSeq" id="WP_184457031.1">
    <property type="nucleotide sequence ID" value="NZ_JACIFV010000009.1"/>
</dbReference>
<name>A0A7W6MHG2_9HYPH</name>
<dbReference type="Gene3D" id="3.40.50.150">
    <property type="entry name" value="Vaccinia Virus protein VP39"/>
    <property type="match status" value="1"/>
</dbReference>
<evidence type="ECO:0000256" key="2">
    <source>
        <dbReference type="ARBA" id="ARBA00022691"/>
    </source>
</evidence>
<dbReference type="AlphaFoldDB" id="A0A7W6MHG2"/>
<keyword evidence="1" id="KW-0808">Transferase</keyword>
<dbReference type="PROSITE" id="PS00092">
    <property type="entry name" value="N6_MTASE"/>
    <property type="match status" value="1"/>
</dbReference>
<dbReference type="Pfam" id="PF05175">
    <property type="entry name" value="MTS"/>
    <property type="match status" value="1"/>
</dbReference>
<keyword evidence="5" id="KW-1185">Reference proteome</keyword>
<dbReference type="GO" id="GO:0008170">
    <property type="term" value="F:N-methyltransferase activity"/>
    <property type="evidence" value="ECO:0007669"/>
    <property type="project" value="UniProtKB-ARBA"/>
</dbReference>
<keyword evidence="2" id="KW-0949">S-adenosyl-L-methionine</keyword>
<dbReference type="GO" id="GO:0008757">
    <property type="term" value="F:S-adenosylmethionine-dependent methyltransferase activity"/>
    <property type="evidence" value="ECO:0007669"/>
    <property type="project" value="UniProtKB-ARBA"/>
</dbReference>
<dbReference type="EMBL" id="JACIFV010000009">
    <property type="protein sequence ID" value="MBB4192771.1"/>
    <property type="molecule type" value="Genomic_DNA"/>
</dbReference>
<evidence type="ECO:0000259" key="3">
    <source>
        <dbReference type="Pfam" id="PF05175"/>
    </source>
</evidence>
<organism evidence="4 5">
    <name type="scientific">Rhizobium aethiopicum</name>
    <dbReference type="NCBI Taxonomy" id="1138170"/>
    <lineage>
        <taxon>Bacteria</taxon>
        <taxon>Pseudomonadati</taxon>
        <taxon>Pseudomonadota</taxon>
        <taxon>Alphaproteobacteria</taxon>
        <taxon>Hyphomicrobiales</taxon>
        <taxon>Rhizobiaceae</taxon>
        <taxon>Rhizobium/Agrobacterium group</taxon>
        <taxon>Rhizobium</taxon>
    </lineage>
</organism>
<proteinExistence type="predicted"/>
<protein>
    <recommendedName>
        <fullName evidence="3">Methyltransferase small domain-containing protein</fullName>
    </recommendedName>
</protein>